<dbReference type="PANTHER" id="PTHR12547:SF162">
    <property type="entry name" value="ZINC FINGER CCCH DOMAIN-CONTAINING PROTEIN 15"/>
    <property type="match status" value="1"/>
</dbReference>
<keyword evidence="3 5" id="KW-0863">Zinc-finger</keyword>
<evidence type="ECO:0000256" key="5">
    <source>
        <dbReference type="PROSITE-ProRule" id="PRU00723"/>
    </source>
</evidence>
<reference evidence="9" key="1">
    <citation type="submission" date="2023-05" db="EMBL/GenBank/DDBJ databases">
        <title>Nepenthes gracilis genome sequencing.</title>
        <authorList>
            <person name="Fukushima K."/>
        </authorList>
    </citation>
    <scope>NUCLEOTIDE SEQUENCE</scope>
    <source>
        <strain evidence="9">SING2019-196</strain>
    </source>
</reference>
<evidence type="ECO:0000313" key="9">
    <source>
        <dbReference type="EMBL" id="GMH19016.1"/>
    </source>
</evidence>
<dbReference type="Pfam" id="PF00642">
    <property type="entry name" value="zf-CCCH"/>
    <property type="match status" value="1"/>
</dbReference>
<dbReference type="EMBL" id="BSYO01000020">
    <property type="protein sequence ID" value="GMH19016.1"/>
    <property type="molecule type" value="Genomic_DNA"/>
</dbReference>
<gene>
    <name evidence="9" type="ORF">Nepgr_020857</name>
</gene>
<dbReference type="SMART" id="SM00356">
    <property type="entry name" value="ZnF_C3H1"/>
    <property type="match status" value="2"/>
</dbReference>
<feature type="region of interest" description="Disordered" evidence="7">
    <location>
        <begin position="132"/>
        <end position="156"/>
    </location>
</feature>
<evidence type="ECO:0000313" key="10">
    <source>
        <dbReference type="Proteomes" id="UP001279734"/>
    </source>
</evidence>
<feature type="domain" description="C3H1-type" evidence="8">
    <location>
        <begin position="180"/>
        <end position="208"/>
    </location>
</feature>
<organism evidence="9 10">
    <name type="scientific">Nepenthes gracilis</name>
    <name type="common">Slender pitcher plant</name>
    <dbReference type="NCBI Taxonomy" id="150966"/>
    <lineage>
        <taxon>Eukaryota</taxon>
        <taxon>Viridiplantae</taxon>
        <taxon>Streptophyta</taxon>
        <taxon>Embryophyta</taxon>
        <taxon>Tracheophyta</taxon>
        <taxon>Spermatophyta</taxon>
        <taxon>Magnoliopsida</taxon>
        <taxon>eudicotyledons</taxon>
        <taxon>Gunneridae</taxon>
        <taxon>Pentapetalae</taxon>
        <taxon>Caryophyllales</taxon>
        <taxon>Nepenthaceae</taxon>
        <taxon>Nepenthes</taxon>
    </lineage>
</organism>
<evidence type="ECO:0000259" key="8">
    <source>
        <dbReference type="PROSITE" id="PS50103"/>
    </source>
</evidence>
<dbReference type="FunFam" id="4.10.1000.10:FF:000001">
    <property type="entry name" value="zinc finger CCCH domain-containing protein 15-like"/>
    <property type="match status" value="1"/>
</dbReference>
<evidence type="ECO:0000256" key="3">
    <source>
        <dbReference type="ARBA" id="ARBA00022771"/>
    </source>
</evidence>
<keyword evidence="4 5" id="KW-0862">Zinc</keyword>
<dbReference type="GO" id="GO:0008270">
    <property type="term" value="F:zinc ion binding"/>
    <property type="evidence" value="ECO:0007669"/>
    <property type="project" value="UniProtKB-KW"/>
</dbReference>
<dbReference type="InterPro" id="IPR000571">
    <property type="entry name" value="Znf_CCCH"/>
</dbReference>
<keyword evidence="2" id="KW-0677">Repeat</keyword>
<dbReference type="PROSITE" id="PS50103">
    <property type="entry name" value="ZF_C3H1"/>
    <property type="match status" value="2"/>
</dbReference>
<dbReference type="InterPro" id="IPR045877">
    <property type="entry name" value="ZFP36-like"/>
</dbReference>
<keyword evidence="10" id="KW-1185">Reference proteome</keyword>
<dbReference type="Gene3D" id="4.10.1000.10">
    <property type="entry name" value="Zinc finger, CCCH-type"/>
    <property type="match status" value="2"/>
</dbReference>
<feature type="coiled-coil region" evidence="6">
    <location>
        <begin position="20"/>
        <end position="47"/>
    </location>
</feature>
<evidence type="ECO:0000256" key="4">
    <source>
        <dbReference type="ARBA" id="ARBA00022833"/>
    </source>
</evidence>
<dbReference type="AlphaFoldDB" id="A0AAD3SY16"/>
<feature type="zinc finger region" description="C3H1-type" evidence="5">
    <location>
        <begin position="218"/>
        <end position="246"/>
    </location>
</feature>
<keyword evidence="6" id="KW-0175">Coiled coil</keyword>
<proteinExistence type="predicted"/>
<dbReference type="PANTHER" id="PTHR12547">
    <property type="entry name" value="CCCH ZINC FINGER/TIS11-RELATED"/>
    <property type="match status" value="1"/>
</dbReference>
<name>A0AAD3SY16_NEPGR</name>
<feature type="zinc finger region" description="C3H1-type" evidence="5">
    <location>
        <begin position="180"/>
        <end position="208"/>
    </location>
</feature>
<sequence>MESHLYQELLNQYGVAVNYLHDLTREAKALREENELIRLANEDLTRHFGSLLSQPSVHQSRGVTSSTPSLTDDLRRFSASNKENHREIPNDAALSDNILTCAIESDRLDGTGPDRVSLPKSISVRSSGYLKVNQPAGNNVAGPSRAPNRSRMPSQPVDAARVYVKREEKTVEMDVYNQGMYKTELCNKWQETGACPYGDQCQFAHGLSELRPVLRHPRYKTNVCRMVLAGIICPYGHRCHFRHSVSDRERMMSPR</sequence>
<dbReference type="InterPro" id="IPR036855">
    <property type="entry name" value="Znf_CCCH_sf"/>
</dbReference>
<accession>A0AAD3SY16</accession>
<evidence type="ECO:0000256" key="2">
    <source>
        <dbReference type="ARBA" id="ARBA00022737"/>
    </source>
</evidence>
<keyword evidence="1 5" id="KW-0479">Metal-binding</keyword>
<dbReference type="Proteomes" id="UP001279734">
    <property type="component" value="Unassembled WGS sequence"/>
</dbReference>
<protein>
    <recommendedName>
        <fullName evidence="8">C3H1-type domain-containing protein</fullName>
    </recommendedName>
</protein>
<comment type="caution">
    <text evidence="9">The sequence shown here is derived from an EMBL/GenBank/DDBJ whole genome shotgun (WGS) entry which is preliminary data.</text>
</comment>
<evidence type="ECO:0000256" key="1">
    <source>
        <dbReference type="ARBA" id="ARBA00022723"/>
    </source>
</evidence>
<evidence type="ECO:0000256" key="6">
    <source>
        <dbReference type="SAM" id="Coils"/>
    </source>
</evidence>
<dbReference type="GO" id="GO:0003729">
    <property type="term" value="F:mRNA binding"/>
    <property type="evidence" value="ECO:0007669"/>
    <property type="project" value="InterPro"/>
</dbReference>
<dbReference type="FunFam" id="4.10.1000.10:FF:000002">
    <property type="entry name" value="Zinc finger protein 36, C3H1 type-like 1"/>
    <property type="match status" value="1"/>
</dbReference>
<evidence type="ECO:0000256" key="7">
    <source>
        <dbReference type="SAM" id="MobiDB-lite"/>
    </source>
</evidence>
<dbReference type="SUPFAM" id="SSF90229">
    <property type="entry name" value="CCCH zinc finger"/>
    <property type="match status" value="2"/>
</dbReference>
<feature type="domain" description="C3H1-type" evidence="8">
    <location>
        <begin position="218"/>
        <end position="246"/>
    </location>
</feature>